<accession>A0A6C0LXP6</accession>
<reference evidence="1" key="1">
    <citation type="journal article" date="2020" name="Nature">
        <title>Giant virus diversity and host interactions through global metagenomics.</title>
        <authorList>
            <person name="Schulz F."/>
            <person name="Roux S."/>
            <person name="Paez-Espino D."/>
            <person name="Jungbluth S."/>
            <person name="Walsh D.A."/>
            <person name="Denef V.J."/>
            <person name="McMahon K.D."/>
            <person name="Konstantinidis K.T."/>
            <person name="Eloe-Fadrosh E.A."/>
            <person name="Kyrpides N.C."/>
            <person name="Woyke T."/>
        </authorList>
    </citation>
    <scope>NUCLEOTIDE SEQUENCE</scope>
    <source>
        <strain evidence="1">GVMAG-S-1017745-26</strain>
    </source>
</reference>
<dbReference type="EMBL" id="MN740592">
    <property type="protein sequence ID" value="QHU35427.1"/>
    <property type="molecule type" value="Genomic_DNA"/>
</dbReference>
<organism evidence="1">
    <name type="scientific">viral metagenome</name>
    <dbReference type="NCBI Taxonomy" id="1070528"/>
    <lineage>
        <taxon>unclassified sequences</taxon>
        <taxon>metagenomes</taxon>
        <taxon>organismal metagenomes</taxon>
    </lineage>
</organism>
<name>A0A6C0LXP6_9ZZZZ</name>
<sequence>MSKIGFSKKVFFFFDQTFFSLGNGLKKLFCKNIMQRFYRHKF</sequence>
<proteinExistence type="predicted"/>
<dbReference type="AlphaFoldDB" id="A0A6C0LXP6"/>
<evidence type="ECO:0000313" key="1">
    <source>
        <dbReference type="EMBL" id="QHU35427.1"/>
    </source>
</evidence>
<protein>
    <submittedName>
        <fullName evidence="1">Uncharacterized protein</fullName>
    </submittedName>
</protein>